<dbReference type="Proteomes" id="UP001246473">
    <property type="component" value="Unassembled WGS sequence"/>
</dbReference>
<evidence type="ECO:0000313" key="3">
    <source>
        <dbReference type="EMBL" id="MDT8840156.1"/>
    </source>
</evidence>
<feature type="compositionally biased region" description="Polar residues" evidence="1">
    <location>
        <begin position="66"/>
        <end position="78"/>
    </location>
</feature>
<comment type="caution">
    <text evidence="3">The sequence shown here is derived from an EMBL/GenBank/DDBJ whole genome shotgun (WGS) entry which is preliminary data.</text>
</comment>
<feature type="signal peptide" evidence="2">
    <location>
        <begin position="1"/>
        <end position="25"/>
    </location>
</feature>
<proteinExistence type="predicted"/>
<keyword evidence="2" id="KW-0732">Signal</keyword>
<dbReference type="RefSeq" id="WP_315697035.1">
    <property type="nucleotide sequence ID" value="NZ_JANSLM010000008.1"/>
</dbReference>
<feature type="region of interest" description="Disordered" evidence="1">
    <location>
        <begin position="35"/>
        <end position="85"/>
    </location>
</feature>
<dbReference type="Pfam" id="PF13663">
    <property type="entry name" value="DUF4148"/>
    <property type="match status" value="1"/>
</dbReference>
<evidence type="ECO:0000256" key="1">
    <source>
        <dbReference type="SAM" id="MobiDB-lite"/>
    </source>
</evidence>
<feature type="compositionally biased region" description="Low complexity" evidence="1">
    <location>
        <begin position="41"/>
        <end position="62"/>
    </location>
</feature>
<dbReference type="EMBL" id="JANSLM010000008">
    <property type="protein sequence ID" value="MDT8840156.1"/>
    <property type="molecule type" value="Genomic_DNA"/>
</dbReference>
<feature type="chain" id="PRO_5042811256" evidence="2">
    <location>
        <begin position="26"/>
        <end position="142"/>
    </location>
</feature>
<dbReference type="InterPro" id="IPR025421">
    <property type="entry name" value="DUF4148"/>
</dbReference>
<name>A0AAP5QAZ3_9BURK</name>
<gene>
    <name evidence="3" type="ORF">ParKJ_22280</name>
</gene>
<accession>A0AAP5QAZ3</accession>
<dbReference type="AlphaFoldDB" id="A0AAP5QAZ3"/>
<protein>
    <submittedName>
        <fullName evidence="3">DUF4148 domain-containing protein</fullName>
    </submittedName>
</protein>
<sequence length="142" mass="14967">MKHVTLIKQSVFATLLLSAAVTAFAGGGGPNSSWRDRYAHANPVSSSQAAPPASVAAKAPNVDTAGWTTTGQDTSTGGRRTDYGKTREQVQAELLQAEQAGFAPINKNDYPPSAQTVARNRARFQQIEQAWHGSAQVTASGQ</sequence>
<evidence type="ECO:0000256" key="2">
    <source>
        <dbReference type="SAM" id="SignalP"/>
    </source>
</evidence>
<reference evidence="3" key="1">
    <citation type="submission" date="2022-08" db="EMBL/GenBank/DDBJ databases">
        <authorList>
            <person name="Kim S.-J."/>
        </authorList>
    </citation>
    <scope>NUCLEOTIDE SEQUENCE</scope>
    <source>
        <strain evidence="3">KJ</strain>
    </source>
</reference>
<organism evidence="3 4">
    <name type="scientific">Paraburkholderia fungorum</name>
    <dbReference type="NCBI Taxonomy" id="134537"/>
    <lineage>
        <taxon>Bacteria</taxon>
        <taxon>Pseudomonadati</taxon>
        <taxon>Pseudomonadota</taxon>
        <taxon>Betaproteobacteria</taxon>
        <taxon>Burkholderiales</taxon>
        <taxon>Burkholderiaceae</taxon>
        <taxon>Paraburkholderia</taxon>
    </lineage>
</organism>
<evidence type="ECO:0000313" key="4">
    <source>
        <dbReference type="Proteomes" id="UP001246473"/>
    </source>
</evidence>